<organism evidence="2 3">
    <name type="scientific">Sedimentisphaera cyanobacteriorum</name>
    <dbReference type="NCBI Taxonomy" id="1940790"/>
    <lineage>
        <taxon>Bacteria</taxon>
        <taxon>Pseudomonadati</taxon>
        <taxon>Planctomycetota</taxon>
        <taxon>Phycisphaerae</taxon>
        <taxon>Sedimentisphaerales</taxon>
        <taxon>Sedimentisphaeraceae</taxon>
        <taxon>Sedimentisphaera</taxon>
    </lineage>
</organism>
<protein>
    <submittedName>
        <fullName evidence="2">Uncharacterized protein</fullName>
    </submittedName>
</protein>
<name>A0A1Q2HSM9_9BACT</name>
<accession>A0A1Q2HSM9</accession>
<dbReference type="EMBL" id="CP019633">
    <property type="protein sequence ID" value="AQQ10452.1"/>
    <property type="molecule type" value="Genomic_DNA"/>
</dbReference>
<evidence type="ECO:0000313" key="3">
    <source>
        <dbReference type="Proteomes" id="UP000188273"/>
    </source>
</evidence>
<gene>
    <name evidence="1" type="ORF">L21SP3_02277</name>
    <name evidence="2" type="ORF">L21SP3_02284</name>
</gene>
<evidence type="ECO:0000313" key="1">
    <source>
        <dbReference type="EMBL" id="AQQ10445.1"/>
    </source>
</evidence>
<dbReference type="EMBL" id="CP019633">
    <property type="protein sequence ID" value="AQQ10445.1"/>
    <property type="molecule type" value="Genomic_DNA"/>
</dbReference>
<reference evidence="2" key="2">
    <citation type="journal article" date="2018" name="Environ. Microbiol.">
        <title>Genome biology of a novel lineage of planctomycetes widespread in anoxic aquatic environments.</title>
        <authorList>
            <person name="Spring S."/>
            <person name="Bunk B."/>
            <person name="Sproer C."/>
            <person name="Rohde M."/>
            <person name="Klenk H.P."/>
        </authorList>
    </citation>
    <scope>NUCLEOTIDE SEQUENCE</scope>
    <source>
        <strain evidence="2">L21-RPul-D3</strain>
    </source>
</reference>
<sequence length="116" mass="13399">MIRINNHISTINELIDLLHDLWIDISTIEYNQQKAKITFIVGKFVKSKIFNKKFIPLFNISVSPVVDYTLNDSEKVGTYDINKIIINGNDLIIITGIPLVFEIKLANNYVIDVEYR</sequence>
<dbReference type="KEGG" id="pbu:L21SP3_02284"/>
<evidence type="ECO:0000313" key="2">
    <source>
        <dbReference type="EMBL" id="AQQ10452.1"/>
    </source>
</evidence>
<proteinExistence type="predicted"/>
<dbReference type="KEGG" id="pbu:L21SP3_02277"/>
<keyword evidence="3" id="KW-1185">Reference proteome</keyword>
<dbReference type="STRING" id="1940790.L21SP3_02277"/>
<dbReference type="RefSeq" id="WP_077541661.1">
    <property type="nucleotide sequence ID" value="NZ_CP019633.1"/>
</dbReference>
<dbReference type="OrthoDB" id="9923164at2"/>
<dbReference type="AlphaFoldDB" id="A0A1Q2HSM9"/>
<dbReference type="Proteomes" id="UP000188273">
    <property type="component" value="Chromosome"/>
</dbReference>
<reference evidence="3" key="1">
    <citation type="submission" date="2017-02" db="EMBL/GenBank/DDBJ databases">
        <title>Comparative genomics and description of representatives of a novel lineage of planctomycetes thriving in anoxic sediments.</title>
        <authorList>
            <person name="Spring S."/>
            <person name="Bunk B."/>
            <person name="Sproer C."/>
            <person name="Klenk H.-P."/>
        </authorList>
    </citation>
    <scope>NUCLEOTIDE SEQUENCE [LARGE SCALE GENOMIC DNA]</scope>
    <source>
        <strain evidence="3">L21-RPul-D3</strain>
    </source>
</reference>